<dbReference type="SUPFAM" id="SSF81321">
    <property type="entry name" value="Family A G protein-coupled receptor-like"/>
    <property type="match status" value="1"/>
</dbReference>
<keyword evidence="2" id="KW-1185">Reference proteome</keyword>
<dbReference type="WBParaSite" id="Csp11.Scaffold630.g20896.t2">
    <property type="protein sequence ID" value="Csp11.Scaffold630.g20896.t2"/>
    <property type="gene ID" value="Csp11.Scaffold630.g20896"/>
</dbReference>
<dbReference type="Proteomes" id="UP000095282">
    <property type="component" value="Unplaced"/>
</dbReference>
<keyword evidence="1" id="KW-1133">Transmembrane helix</keyword>
<feature type="transmembrane region" description="Helical" evidence="1">
    <location>
        <begin position="47"/>
        <end position="70"/>
    </location>
</feature>
<evidence type="ECO:0000313" key="2">
    <source>
        <dbReference type="Proteomes" id="UP000095282"/>
    </source>
</evidence>
<evidence type="ECO:0000313" key="3">
    <source>
        <dbReference type="WBParaSite" id="Csp11.Scaffold630.g20896.t2"/>
    </source>
</evidence>
<dbReference type="GO" id="GO:0042048">
    <property type="term" value="P:olfactory behavior"/>
    <property type="evidence" value="ECO:0007669"/>
    <property type="project" value="TreeGrafter"/>
</dbReference>
<feature type="transmembrane region" description="Helical" evidence="1">
    <location>
        <begin position="21"/>
        <end position="41"/>
    </location>
</feature>
<keyword evidence="1" id="KW-0472">Membrane</keyword>
<reference evidence="3" key="1">
    <citation type="submission" date="2016-11" db="UniProtKB">
        <authorList>
            <consortium name="WormBaseParasite"/>
        </authorList>
    </citation>
    <scope>IDENTIFICATION</scope>
</reference>
<protein>
    <submittedName>
        <fullName evidence="3">Cation_ATPase_C domain-containing protein</fullName>
    </submittedName>
</protein>
<keyword evidence="1" id="KW-0812">Transmembrane</keyword>
<dbReference type="PANTHER" id="PTHR22943:SF81">
    <property type="entry name" value="SEVEN TM RECEPTOR"/>
    <property type="match status" value="1"/>
</dbReference>
<dbReference type="GO" id="GO:0038022">
    <property type="term" value="F:G protein-coupled olfactory receptor activity"/>
    <property type="evidence" value="ECO:0007669"/>
    <property type="project" value="TreeGrafter"/>
</dbReference>
<evidence type="ECO:0000256" key="1">
    <source>
        <dbReference type="SAM" id="Phobius"/>
    </source>
</evidence>
<dbReference type="GO" id="GO:0005886">
    <property type="term" value="C:plasma membrane"/>
    <property type="evidence" value="ECO:0007669"/>
    <property type="project" value="TreeGrafter"/>
</dbReference>
<sequence length="95" mass="10637">MSPKTLEFHRTLFRTLVSQTILPLILVFTPSGLVLTLPLLGLYEGPLVNIVGVTVAFYPSLEPIVTVICIKEFRKLEFGKKDDRVLQPRHSCAVT</sequence>
<accession>A0A1I7UZH9</accession>
<dbReference type="Pfam" id="PF10326">
    <property type="entry name" value="7TM_GPCR_Str"/>
    <property type="match status" value="1"/>
</dbReference>
<proteinExistence type="predicted"/>
<dbReference type="AlphaFoldDB" id="A0A1I7UZH9"/>
<dbReference type="InterPro" id="IPR019428">
    <property type="entry name" value="7TM_GPCR_serpentine_rcpt_Str"/>
</dbReference>
<dbReference type="PANTHER" id="PTHR22943">
    <property type="entry name" value="7-TRANSMEMBRANE DOMAIN RECEPTOR C.ELEGANS"/>
    <property type="match status" value="1"/>
</dbReference>
<name>A0A1I7UZH9_9PELO</name>
<organism evidence="2 3">
    <name type="scientific">Caenorhabditis tropicalis</name>
    <dbReference type="NCBI Taxonomy" id="1561998"/>
    <lineage>
        <taxon>Eukaryota</taxon>
        <taxon>Metazoa</taxon>
        <taxon>Ecdysozoa</taxon>
        <taxon>Nematoda</taxon>
        <taxon>Chromadorea</taxon>
        <taxon>Rhabditida</taxon>
        <taxon>Rhabditina</taxon>
        <taxon>Rhabditomorpha</taxon>
        <taxon>Rhabditoidea</taxon>
        <taxon>Rhabditidae</taxon>
        <taxon>Peloderinae</taxon>
        <taxon>Caenorhabditis</taxon>
    </lineage>
</organism>